<keyword evidence="3 5" id="KW-0238">DNA-binding</keyword>
<dbReference type="Gene3D" id="1.10.10.10">
    <property type="entry name" value="Winged helix-like DNA-binding domain superfamily/Winged helix DNA-binding domain"/>
    <property type="match status" value="2"/>
</dbReference>
<dbReference type="PANTHER" id="PTHR30603:SF47">
    <property type="entry name" value="RNA POLYMERASE SIGMA FACTOR SIGD, CHLOROPLASTIC"/>
    <property type="match status" value="1"/>
</dbReference>
<evidence type="ECO:0000313" key="8">
    <source>
        <dbReference type="EMBL" id="SMP07838.1"/>
    </source>
</evidence>
<dbReference type="InterPro" id="IPR007627">
    <property type="entry name" value="RNA_pol_sigma70_r2"/>
</dbReference>
<dbReference type="Proteomes" id="UP001157947">
    <property type="component" value="Unassembled WGS sequence"/>
</dbReference>
<dbReference type="InterPro" id="IPR050239">
    <property type="entry name" value="Sigma-70_RNA_pol_init_factors"/>
</dbReference>
<sequence>MRKFNYEEDVEYYLKSIYKIPLLSKDEEEEILSQIKEGKKEALHRLIQGNLRFVVNIAKRYAGYNIPFQELISAGNLGLVEAAQRYDPSKGVKFISYAVWWIKQSIMELINKQTDIIKKPQKSYSIFSKIDNAYIRLKEELQREPTFEEIENFIKEEGIDKDIIKSYFLNKKYFVSLDEPIDTDDEDMILSDLISNYGTEDIEKDILEDDIKYQLNKLLDYLSPREKKIIIHRYGLDGEEPKTLKEVGDILGISRERVRQIEVRALKKLKKLAKKHSIEDLIK</sequence>
<dbReference type="Gene3D" id="1.20.120.1810">
    <property type="match status" value="1"/>
</dbReference>
<dbReference type="PROSITE" id="PS00716">
    <property type="entry name" value="SIGMA70_2"/>
    <property type="match status" value="1"/>
</dbReference>
<evidence type="ECO:0000256" key="3">
    <source>
        <dbReference type="ARBA" id="ARBA00023125"/>
    </source>
</evidence>
<dbReference type="PROSITE" id="PS00715">
    <property type="entry name" value="SIGMA70_1"/>
    <property type="match status" value="1"/>
</dbReference>
<dbReference type="NCBIfam" id="TIGR02937">
    <property type="entry name" value="sigma70-ECF"/>
    <property type="match status" value="1"/>
</dbReference>
<comment type="caution">
    <text evidence="8">The sequence shown here is derived from an EMBL/GenBank/DDBJ whole genome shotgun (WGS) entry which is preliminary data.</text>
</comment>
<dbReference type="InterPro" id="IPR013325">
    <property type="entry name" value="RNA_pol_sigma_r2"/>
</dbReference>
<dbReference type="Pfam" id="PF04542">
    <property type="entry name" value="Sigma70_r2"/>
    <property type="match status" value="1"/>
</dbReference>
<dbReference type="SUPFAM" id="SSF88659">
    <property type="entry name" value="Sigma3 and sigma4 domains of RNA polymerase sigma factors"/>
    <property type="match status" value="2"/>
</dbReference>
<dbReference type="Pfam" id="PF04545">
    <property type="entry name" value="Sigma70_r4"/>
    <property type="match status" value="1"/>
</dbReference>
<gene>
    <name evidence="8" type="ORF">SAMN06264868_10566</name>
</gene>
<dbReference type="RefSeq" id="WP_265133990.1">
    <property type="nucleotide sequence ID" value="NZ_FXTX01000005.1"/>
</dbReference>
<dbReference type="GO" id="GO:0016987">
    <property type="term" value="F:sigma factor activity"/>
    <property type="evidence" value="ECO:0007669"/>
    <property type="project" value="UniProtKB-KW"/>
</dbReference>
<keyword evidence="9" id="KW-1185">Reference proteome</keyword>
<keyword evidence="4 5" id="KW-0804">Transcription</keyword>
<name>A0AA46ADT9_9AQUI</name>
<evidence type="ECO:0000256" key="1">
    <source>
        <dbReference type="ARBA" id="ARBA00023015"/>
    </source>
</evidence>
<reference evidence="8" key="1">
    <citation type="submission" date="2017-05" db="EMBL/GenBank/DDBJ databases">
        <authorList>
            <person name="Varghese N."/>
            <person name="Submissions S."/>
        </authorList>
    </citation>
    <scope>NUCLEOTIDE SEQUENCE</scope>
    <source>
        <strain evidence="8">DSM 18763</strain>
    </source>
</reference>
<proteinExistence type="inferred from homology"/>
<dbReference type="InterPro" id="IPR007630">
    <property type="entry name" value="RNA_pol_sigma70_r4"/>
</dbReference>
<protein>
    <recommendedName>
        <fullName evidence="5">RNA polymerase sigma factor</fullName>
    </recommendedName>
</protein>
<accession>A0AA46ADT9</accession>
<dbReference type="InterPro" id="IPR014284">
    <property type="entry name" value="RNA_pol_sigma-70_dom"/>
</dbReference>
<dbReference type="InterPro" id="IPR000943">
    <property type="entry name" value="RNA_pol_sigma70"/>
</dbReference>
<keyword evidence="2 5" id="KW-0731">Sigma factor</keyword>
<dbReference type="AlphaFoldDB" id="A0AA46ADT9"/>
<organism evidence="8 9">
    <name type="scientific">Venenivibrio stagnispumantis</name>
    <dbReference type="NCBI Taxonomy" id="407998"/>
    <lineage>
        <taxon>Bacteria</taxon>
        <taxon>Pseudomonadati</taxon>
        <taxon>Aquificota</taxon>
        <taxon>Aquificia</taxon>
        <taxon>Aquificales</taxon>
        <taxon>Hydrogenothermaceae</taxon>
        <taxon>Venenivibrio</taxon>
    </lineage>
</organism>
<evidence type="ECO:0000313" key="9">
    <source>
        <dbReference type="Proteomes" id="UP001157947"/>
    </source>
</evidence>
<evidence type="ECO:0000256" key="4">
    <source>
        <dbReference type="ARBA" id="ARBA00023163"/>
    </source>
</evidence>
<comment type="similarity">
    <text evidence="5">Belongs to the sigma-70 factor family.</text>
</comment>
<evidence type="ECO:0000259" key="6">
    <source>
        <dbReference type="PROSITE" id="PS00715"/>
    </source>
</evidence>
<feature type="domain" description="RNA polymerase sigma-70" evidence="6">
    <location>
        <begin position="70"/>
        <end position="83"/>
    </location>
</feature>
<evidence type="ECO:0000256" key="2">
    <source>
        <dbReference type="ARBA" id="ARBA00023082"/>
    </source>
</evidence>
<dbReference type="CDD" id="cd06171">
    <property type="entry name" value="Sigma70_r4"/>
    <property type="match status" value="1"/>
</dbReference>
<dbReference type="InterPro" id="IPR036388">
    <property type="entry name" value="WH-like_DNA-bd_sf"/>
</dbReference>
<dbReference type="PANTHER" id="PTHR30603">
    <property type="entry name" value="RNA POLYMERASE SIGMA FACTOR RPO"/>
    <property type="match status" value="1"/>
</dbReference>
<dbReference type="GO" id="GO:0006352">
    <property type="term" value="P:DNA-templated transcription initiation"/>
    <property type="evidence" value="ECO:0007669"/>
    <property type="project" value="InterPro"/>
</dbReference>
<dbReference type="EMBL" id="FXTX01000005">
    <property type="protein sequence ID" value="SMP07838.1"/>
    <property type="molecule type" value="Genomic_DNA"/>
</dbReference>
<evidence type="ECO:0000256" key="5">
    <source>
        <dbReference type="RuleBase" id="RU362124"/>
    </source>
</evidence>
<dbReference type="PRINTS" id="PR00046">
    <property type="entry name" value="SIGMA70FCT"/>
</dbReference>
<comment type="function">
    <text evidence="5">Sigma factors are initiation factors that promote the attachment of RNA polymerase to specific initiation sites and are then released.</text>
</comment>
<dbReference type="SUPFAM" id="SSF88946">
    <property type="entry name" value="Sigma2 domain of RNA polymerase sigma factors"/>
    <property type="match status" value="1"/>
</dbReference>
<dbReference type="GO" id="GO:0003677">
    <property type="term" value="F:DNA binding"/>
    <property type="evidence" value="ECO:0007669"/>
    <property type="project" value="UniProtKB-KW"/>
</dbReference>
<feature type="domain" description="RNA polymerase sigma-70" evidence="7">
    <location>
        <begin position="243"/>
        <end position="269"/>
    </location>
</feature>
<dbReference type="PIRSF" id="PIRSF000770">
    <property type="entry name" value="RNA_pol_sigma-SigE/K"/>
    <property type="match status" value="1"/>
</dbReference>
<keyword evidence="1 5" id="KW-0805">Transcription regulation</keyword>
<evidence type="ECO:0000259" key="7">
    <source>
        <dbReference type="PROSITE" id="PS00716"/>
    </source>
</evidence>
<dbReference type="InterPro" id="IPR013324">
    <property type="entry name" value="RNA_pol_sigma_r3/r4-like"/>
</dbReference>